<dbReference type="SUPFAM" id="SSF46785">
    <property type="entry name" value="Winged helix' DNA-binding domain"/>
    <property type="match status" value="1"/>
</dbReference>
<protein>
    <recommendedName>
        <fullName evidence="1">HTH marR-type domain-containing protein</fullName>
    </recommendedName>
</protein>
<dbReference type="InterPro" id="IPR036388">
    <property type="entry name" value="WH-like_DNA-bd_sf"/>
</dbReference>
<dbReference type="EMBL" id="BOOO01000043">
    <property type="protein sequence ID" value="GII33921.1"/>
    <property type="molecule type" value="Genomic_DNA"/>
</dbReference>
<dbReference type="GO" id="GO:0003700">
    <property type="term" value="F:DNA-binding transcription factor activity"/>
    <property type="evidence" value="ECO:0007669"/>
    <property type="project" value="InterPro"/>
</dbReference>
<accession>A0A8J3XAU8</accession>
<dbReference type="RefSeq" id="WP_203957741.1">
    <property type="nucleotide sequence ID" value="NZ_BOOO01000043.1"/>
</dbReference>
<name>A0A8J3XAU8_9ACTN</name>
<dbReference type="PROSITE" id="PS50995">
    <property type="entry name" value="HTH_MARR_2"/>
    <property type="match status" value="1"/>
</dbReference>
<dbReference type="InterPro" id="IPR036390">
    <property type="entry name" value="WH_DNA-bd_sf"/>
</dbReference>
<dbReference type="AlphaFoldDB" id="A0A8J3XAU8"/>
<comment type="caution">
    <text evidence="2">The sequence shown here is derived from an EMBL/GenBank/DDBJ whole genome shotgun (WGS) entry which is preliminary data.</text>
</comment>
<dbReference type="PANTHER" id="PTHR33164">
    <property type="entry name" value="TRANSCRIPTIONAL REGULATOR, MARR FAMILY"/>
    <property type="match status" value="1"/>
</dbReference>
<dbReference type="InterPro" id="IPR000835">
    <property type="entry name" value="HTH_MarR-typ"/>
</dbReference>
<evidence type="ECO:0000313" key="2">
    <source>
        <dbReference type="EMBL" id="GII33921.1"/>
    </source>
</evidence>
<proteinExistence type="predicted"/>
<organism evidence="2 3">
    <name type="scientific">Planotetraspora mira</name>
    <dbReference type="NCBI Taxonomy" id="58121"/>
    <lineage>
        <taxon>Bacteria</taxon>
        <taxon>Bacillati</taxon>
        <taxon>Actinomycetota</taxon>
        <taxon>Actinomycetes</taxon>
        <taxon>Streptosporangiales</taxon>
        <taxon>Streptosporangiaceae</taxon>
        <taxon>Planotetraspora</taxon>
    </lineage>
</organism>
<evidence type="ECO:0000313" key="3">
    <source>
        <dbReference type="Proteomes" id="UP000650628"/>
    </source>
</evidence>
<feature type="domain" description="HTH marR-type" evidence="1">
    <location>
        <begin position="18"/>
        <end position="149"/>
    </location>
</feature>
<dbReference type="GO" id="GO:0006950">
    <property type="term" value="P:response to stress"/>
    <property type="evidence" value="ECO:0007669"/>
    <property type="project" value="TreeGrafter"/>
</dbReference>
<dbReference type="Pfam" id="PF12802">
    <property type="entry name" value="MarR_2"/>
    <property type="match status" value="1"/>
</dbReference>
<reference evidence="2 3" key="1">
    <citation type="submission" date="2021-01" db="EMBL/GenBank/DDBJ databases">
        <title>Whole genome shotgun sequence of Planotetraspora mira NBRC 15435.</title>
        <authorList>
            <person name="Komaki H."/>
            <person name="Tamura T."/>
        </authorList>
    </citation>
    <scope>NUCLEOTIDE SEQUENCE [LARGE SCALE GENOMIC DNA]</scope>
    <source>
        <strain evidence="2 3">NBRC 15435</strain>
    </source>
</reference>
<dbReference type="InterPro" id="IPR039422">
    <property type="entry name" value="MarR/SlyA-like"/>
</dbReference>
<dbReference type="SMART" id="SM00347">
    <property type="entry name" value="HTH_MARR"/>
    <property type="match status" value="1"/>
</dbReference>
<sequence length="162" mass="17362">MPDSAFDRRPAPSEGDIDDILVWTVIRVGRRVERMVTDRLAVHGLTPVQFGMLAYLGARPGMNQSELARALQIRPQSARDAVTAMIDRGLLHRTGPEGRGRRSGMQLADEGHALLARAWPVVAGIDAATVGLAPGDDVTLNRLLHTVLDAPAHPSRPAPTAG</sequence>
<dbReference type="Gene3D" id="1.10.10.10">
    <property type="entry name" value="Winged helix-like DNA-binding domain superfamily/Winged helix DNA-binding domain"/>
    <property type="match status" value="1"/>
</dbReference>
<keyword evidence="3" id="KW-1185">Reference proteome</keyword>
<gene>
    <name evidence="2" type="ORF">Pmi06nite_73630</name>
</gene>
<dbReference type="Proteomes" id="UP000650628">
    <property type="component" value="Unassembled WGS sequence"/>
</dbReference>
<evidence type="ECO:0000259" key="1">
    <source>
        <dbReference type="PROSITE" id="PS50995"/>
    </source>
</evidence>
<dbReference type="PANTHER" id="PTHR33164:SF57">
    <property type="entry name" value="MARR-FAMILY TRANSCRIPTIONAL REGULATOR"/>
    <property type="match status" value="1"/>
</dbReference>